<protein>
    <recommendedName>
        <fullName evidence="8">ATP-dependent dethiobiotin synthetase BioD</fullName>
        <ecNumber evidence="8">6.3.3.3</ecNumber>
    </recommendedName>
    <alternativeName>
        <fullName evidence="8">DTB synthetase</fullName>
        <shortName evidence="8">DTBS</shortName>
    </alternativeName>
    <alternativeName>
        <fullName evidence="8">Dethiobiotin synthase</fullName>
    </alternativeName>
</protein>
<dbReference type="Proteomes" id="UP000193450">
    <property type="component" value="Chromosome"/>
</dbReference>
<keyword evidence="6 8" id="KW-0067">ATP-binding</keyword>
<reference evidence="9 10" key="1">
    <citation type="submission" date="2016-11" db="EMBL/GenBank/DDBJ databases">
        <title>Trade-off between light-utilization and light-protection in marine flavobacteria.</title>
        <authorList>
            <person name="Kumagai Y."/>
        </authorList>
    </citation>
    <scope>NUCLEOTIDE SEQUENCE [LARGE SCALE GENOMIC DNA]</scope>
    <source>
        <strain evidence="9 10">NBRC 107125</strain>
    </source>
</reference>
<feature type="binding site" evidence="8">
    <location>
        <begin position="13"/>
        <end position="18"/>
    </location>
    <ligand>
        <name>ATP</name>
        <dbReference type="ChEBI" id="CHEBI:30616"/>
    </ligand>
</feature>
<organism evidence="9 10">
    <name type="scientific">Oceanicoccus sagamiensis</name>
    <dbReference type="NCBI Taxonomy" id="716816"/>
    <lineage>
        <taxon>Bacteria</taxon>
        <taxon>Pseudomonadati</taxon>
        <taxon>Pseudomonadota</taxon>
        <taxon>Gammaproteobacteria</taxon>
        <taxon>Cellvibrionales</taxon>
        <taxon>Spongiibacteraceae</taxon>
        <taxon>Oceanicoccus</taxon>
    </lineage>
</organism>
<dbReference type="RefSeq" id="WP_085758366.1">
    <property type="nucleotide sequence ID" value="NZ_CP019343.1"/>
</dbReference>
<dbReference type="Pfam" id="PF13500">
    <property type="entry name" value="AAA_26"/>
    <property type="match status" value="1"/>
</dbReference>
<feature type="binding site" evidence="8">
    <location>
        <begin position="117"/>
        <end position="120"/>
    </location>
    <ligand>
        <name>ATP</name>
        <dbReference type="ChEBI" id="CHEBI:30616"/>
    </ligand>
</feature>
<comment type="function">
    <text evidence="8">Catalyzes a mechanistically unusual reaction, the ATP-dependent insertion of CO2 between the N7 and N8 nitrogen atoms of 7,8-diaminopelargonic acid (DAPA, also called 7,8-diammoniononanoate) to form a ureido ring.</text>
</comment>
<dbReference type="SUPFAM" id="SSF52540">
    <property type="entry name" value="P-loop containing nucleoside triphosphate hydrolases"/>
    <property type="match status" value="1"/>
</dbReference>
<dbReference type="GO" id="GO:0005524">
    <property type="term" value="F:ATP binding"/>
    <property type="evidence" value="ECO:0007669"/>
    <property type="project" value="UniProtKB-UniRule"/>
</dbReference>
<keyword evidence="1 8" id="KW-0963">Cytoplasm</keyword>
<dbReference type="PIRSF" id="PIRSF006755">
    <property type="entry name" value="DTB_synth"/>
    <property type="match status" value="1"/>
</dbReference>
<feature type="binding site" evidence="8">
    <location>
        <begin position="177"/>
        <end position="178"/>
    </location>
    <ligand>
        <name>ATP</name>
        <dbReference type="ChEBI" id="CHEBI:30616"/>
    </ligand>
</feature>
<dbReference type="KEGG" id="osg:BST96_08905"/>
<evidence type="ECO:0000256" key="1">
    <source>
        <dbReference type="ARBA" id="ARBA00022490"/>
    </source>
</evidence>
<name>A0A1X9NFC3_9GAMM</name>
<evidence type="ECO:0000256" key="2">
    <source>
        <dbReference type="ARBA" id="ARBA00022598"/>
    </source>
</evidence>
<dbReference type="GO" id="GO:0005829">
    <property type="term" value="C:cytosol"/>
    <property type="evidence" value="ECO:0007669"/>
    <property type="project" value="TreeGrafter"/>
</dbReference>
<evidence type="ECO:0000313" key="10">
    <source>
        <dbReference type="Proteomes" id="UP000193450"/>
    </source>
</evidence>
<keyword evidence="7 8" id="KW-0460">Magnesium</keyword>
<dbReference type="GO" id="GO:0004141">
    <property type="term" value="F:dethiobiotin synthase activity"/>
    <property type="evidence" value="ECO:0007669"/>
    <property type="project" value="UniProtKB-UniRule"/>
</dbReference>
<feature type="binding site" evidence="8">
    <location>
        <position position="117"/>
    </location>
    <ligand>
        <name>Mg(2+)</name>
        <dbReference type="ChEBI" id="CHEBI:18420"/>
    </ligand>
</feature>
<comment type="caution">
    <text evidence="8">Lacks conserved residue(s) required for the propagation of feature annotation.</text>
</comment>
<dbReference type="UniPathway" id="UPA00078">
    <property type="reaction ID" value="UER00161"/>
</dbReference>
<dbReference type="EC" id="6.3.3.3" evidence="8"/>
<dbReference type="CDD" id="cd03109">
    <property type="entry name" value="DTBS"/>
    <property type="match status" value="1"/>
</dbReference>
<dbReference type="Gene3D" id="3.40.50.300">
    <property type="entry name" value="P-loop containing nucleotide triphosphate hydrolases"/>
    <property type="match status" value="1"/>
</dbReference>
<evidence type="ECO:0000313" key="9">
    <source>
        <dbReference type="EMBL" id="ARN74229.1"/>
    </source>
</evidence>
<keyword evidence="3 8" id="KW-0479">Metal-binding</keyword>
<comment type="similarity">
    <text evidence="8">Belongs to the dethiobiotin synthetase family.</text>
</comment>
<dbReference type="FunFam" id="3.40.50.300:FF:000292">
    <property type="entry name" value="ATP-dependent dethiobiotin synthetase BioD"/>
    <property type="match status" value="1"/>
</dbReference>
<dbReference type="InterPro" id="IPR004472">
    <property type="entry name" value="DTB_synth_BioD"/>
</dbReference>
<keyword evidence="10" id="KW-1185">Reference proteome</keyword>
<sequence>MGHRFFIAGTDTDVGKTVIATGILAAANTLGLSTVAIKPVAAGCEPTPEGLRNEDALLLQQAMSLELPYEQINPVALEPAIAPHIAAQQIGKRLVVSQLAGYCRGVLMQRSDFAVIEGAGGWRVPLNSVETLAGLAKALNLPVILVVGVKLGCINHALLTAEAIANDGLPLAGWVANRLDADMPCYEENILTLKSLIRAPCLGEVPVLENPTAEAVSQYLSLDSVITP</sequence>
<dbReference type="GO" id="GO:0009102">
    <property type="term" value="P:biotin biosynthetic process"/>
    <property type="evidence" value="ECO:0007669"/>
    <property type="project" value="UniProtKB-UniRule"/>
</dbReference>
<dbReference type="OrthoDB" id="9802097at2"/>
<dbReference type="AlphaFoldDB" id="A0A1X9NFC3"/>
<dbReference type="NCBIfam" id="TIGR00347">
    <property type="entry name" value="bioD"/>
    <property type="match status" value="1"/>
</dbReference>
<comment type="subunit">
    <text evidence="8">Homodimer.</text>
</comment>
<dbReference type="STRING" id="716816.BST96_08905"/>
<comment type="subcellular location">
    <subcellularLocation>
        <location evidence="8">Cytoplasm</location>
    </subcellularLocation>
</comment>
<proteinExistence type="inferred from homology"/>
<keyword evidence="4 8" id="KW-0547">Nucleotide-binding</keyword>
<keyword evidence="2 8" id="KW-0436">Ligase</keyword>
<dbReference type="PANTHER" id="PTHR43210:SF5">
    <property type="entry name" value="DETHIOBIOTIN SYNTHETASE"/>
    <property type="match status" value="1"/>
</dbReference>
<evidence type="ECO:0000256" key="7">
    <source>
        <dbReference type="ARBA" id="ARBA00022842"/>
    </source>
</evidence>
<dbReference type="GO" id="GO:0042803">
    <property type="term" value="F:protein homodimerization activity"/>
    <property type="evidence" value="ECO:0007669"/>
    <property type="project" value="UniProtKB-ARBA"/>
</dbReference>
<dbReference type="EMBL" id="CP019343">
    <property type="protein sequence ID" value="ARN74229.1"/>
    <property type="molecule type" value="Genomic_DNA"/>
</dbReference>
<evidence type="ECO:0000256" key="4">
    <source>
        <dbReference type="ARBA" id="ARBA00022741"/>
    </source>
</evidence>
<comment type="cofactor">
    <cofactor evidence="8">
        <name>Mg(2+)</name>
        <dbReference type="ChEBI" id="CHEBI:18420"/>
    </cofactor>
</comment>
<evidence type="ECO:0000256" key="8">
    <source>
        <dbReference type="HAMAP-Rule" id="MF_00336"/>
    </source>
</evidence>
<dbReference type="InterPro" id="IPR027417">
    <property type="entry name" value="P-loop_NTPase"/>
</dbReference>
<keyword evidence="5 8" id="KW-0093">Biotin biosynthesis</keyword>
<comment type="pathway">
    <text evidence="8">Cofactor biosynthesis; biotin biosynthesis; biotin from 7,8-diaminononanoate: step 1/2.</text>
</comment>
<evidence type="ECO:0000256" key="5">
    <source>
        <dbReference type="ARBA" id="ARBA00022756"/>
    </source>
</evidence>
<feature type="binding site" evidence="8">
    <location>
        <position position="55"/>
    </location>
    <ligand>
        <name>ATP</name>
        <dbReference type="ChEBI" id="CHEBI:30616"/>
    </ligand>
</feature>
<feature type="binding site" evidence="8">
    <location>
        <position position="55"/>
    </location>
    <ligand>
        <name>Mg(2+)</name>
        <dbReference type="ChEBI" id="CHEBI:18420"/>
    </ligand>
</feature>
<accession>A0A1X9NFC3</accession>
<feature type="binding site" evidence="8">
    <location>
        <position position="17"/>
    </location>
    <ligand>
        <name>Mg(2+)</name>
        <dbReference type="ChEBI" id="CHEBI:18420"/>
    </ligand>
</feature>
<comment type="catalytic activity">
    <reaction evidence="8">
        <text>(7R,8S)-7,8-diammoniononanoate + CO2 + ATP = (4R,5S)-dethiobiotin + ADP + phosphate + 3 H(+)</text>
        <dbReference type="Rhea" id="RHEA:15805"/>
        <dbReference type="ChEBI" id="CHEBI:15378"/>
        <dbReference type="ChEBI" id="CHEBI:16526"/>
        <dbReference type="ChEBI" id="CHEBI:30616"/>
        <dbReference type="ChEBI" id="CHEBI:43474"/>
        <dbReference type="ChEBI" id="CHEBI:149469"/>
        <dbReference type="ChEBI" id="CHEBI:149473"/>
        <dbReference type="ChEBI" id="CHEBI:456216"/>
        <dbReference type="EC" id="6.3.3.3"/>
    </reaction>
</comment>
<gene>
    <name evidence="8" type="primary">bioD</name>
    <name evidence="9" type="ORF">BST96_08905</name>
</gene>
<evidence type="ECO:0000256" key="3">
    <source>
        <dbReference type="ARBA" id="ARBA00022723"/>
    </source>
</evidence>
<feature type="active site" evidence="8">
    <location>
        <position position="38"/>
    </location>
</feature>
<dbReference type="HAMAP" id="MF_00336">
    <property type="entry name" value="BioD"/>
    <property type="match status" value="1"/>
</dbReference>
<dbReference type="GO" id="GO:0000287">
    <property type="term" value="F:magnesium ion binding"/>
    <property type="evidence" value="ECO:0007669"/>
    <property type="project" value="UniProtKB-UniRule"/>
</dbReference>
<evidence type="ECO:0000256" key="6">
    <source>
        <dbReference type="ARBA" id="ARBA00022840"/>
    </source>
</evidence>
<feature type="binding site" evidence="8">
    <location>
        <begin position="206"/>
        <end position="208"/>
    </location>
    <ligand>
        <name>ATP</name>
        <dbReference type="ChEBI" id="CHEBI:30616"/>
    </ligand>
</feature>
<dbReference type="PANTHER" id="PTHR43210">
    <property type="entry name" value="DETHIOBIOTIN SYNTHETASE"/>
    <property type="match status" value="1"/>
</dbReference>